<dbReference type="RefSeq" id="WP_237874507.1">
    <property type="nucleotide sequence ID" value="NZ_JAKLTR010000011.1"/>
</dbReference>
<feature type="transmembrane region" description="Helical" evidence="1">
    <location>
        <begin position="123"/>
        <end position="141"/>
    </location>
</feature>
<organism evidence="2 3">
    <name type="scientific">Terrimonas ginsenosidimutans</name>
    <dbReference type="NCBI Taxonomy" id="2908004"/>
    <lineage>
        <taxon>Bacteria</taxon>
        <taxon>Pseudomonadati</taxon>
        <taxon>Bacteroidota</taxon>
        <taxon>Chitinophagia</taxon>
        <taxon>Chitinophagales</taxon>
        <taxon>Chitinophagaceae</taxon>
        <taxon>Terrimonas</taxon>
    </lineage>
</organism>
<dbReference type="EMBL" id="JAKLTR010000011">
    <property type="protein sequence ID" value="MCG2615969.1"/>
    <property type="molecule type" value="Genomic_DNA"/>
</dbReference>
<keyword evidence="1" id="KW-0812">Transmembrane</keyword>
<protein>
    <submittedName>
        <fullName evidence="2">Uncharacterized protein</fullName>
    </submittedName>
</protein>
<reference evidence="2" key="1">
    <citation type="submission" date="2022-01" db="EMBL/GenBank/DDBJ databases">
        <authorList>
            <person name="Jo J.-H."/>
            <person name="Im W.-T."/>
        </authorList>
    </citation>
    <scope>NUCLEOTIDE SEQUENCE</scope>
    <source>
        <strain evidence="2">NA20</strain>
    </source>
</reference>
<name>A0ABS9KUN9_9BACT</name>
<comment type="caution">
    <text evidence="2">The sequence shown here is derived from an EMBL/GenBank/DDBJ whole genome shotgun (WGS) entry which is preliminary data.</text>
</comment>
<accession>A0ABS9KUN9</accession>
<feature type="transmembrane region" description="Helical" evidence="1">
    <location>
        <begin position="41"/>
        <end position="63"/>
    </location>
</feature>
<feature type="transmembrane region" description="Helical" evidence="1">
    <location>
        <begin position="75"/>
        <end position="95"/>
    </location>
</feature>
<evidence type="ECO:0000313" key="2">
    <source>
        <dbReference type="EMBL" id="MCG2615969.1"/>
    </source>
</evidence>
<evidence type="ECO:0000313" key="3">
    <source>
        <dbReference type="Proteomes" id="UP001165367"/>
    </source>
</evidence>
<feature type="transmembrane region" description="Helical" evidence="1">
    <location>
        <begin position="153"/>
        <end position="171"/>
    </location>
</feature>
<evidence type="ECO:0000256" key="1">
    <source>
        <dbReference type="SAM" id="Phobius"/>
    </source>
</evidence>
<proteinExistence type="predicted"/>
<keyword evidence="1" id="KW-0472">Membrane</keyword>
<dbReference type="Proteomes" id="UP001165367">
    <property type="component" value="Unassembled WGS sequence"/>
</dbReference>
<keyword evidence="3" id="KW-1185">Reference proteome</keyword>
<keyword evidence="1" id="KW-1133">Transmembrane helix</keyword>
<sequence length="201" mass="23136">MDNEMKSLRDLWQKAKPVAPAPVSIAALQQKAKANKRSSIIFQYVNIIILLSLAIIIYLYLGVWFPYRTLLGQTGVWLMIGSMLLRVIIEWLSILRSKRIRLDTQLLQNTNSALHYYRFRKKIHGPITFLIVALYTAGFYMLMPEFTSHVPTWLSLIVMISYPVGAVVLIYQIRKGIKKEISDLKELAELQATIVQNQDLL</sequence>
<gene>
    <name evidence="2" type="ORF">LZZ85_16855</name>
</gene>